<dbReference type="Pfam" id="PF00107">
    <property type="entry name" value="ADH_zinc_N"/>
    <property type="match status" value="1"/>
</dbReference>
<dbReference type="Pfam" id="PF08240">
    <property type="entry name" value="ADH_N"/>
    <property type="match status" value="1"/>
</dbReference>
<dbReference type="AlphaFoldDB" id="M3F325"/>
<dbReference type="InterPro" id="IPR011032">
    <property type="entry name" value="GroES-like_sf"/>
</dbReference>
<dbReference type="GO" id="GO:0016651">
    <property type="term" value="F:oxidoreductase activity, acting on NAD(P)H"/>
    <property type="evidence" value="ECO:0007669"/>
    <property type="project" value="TreeGrafter"/>
</dbReference>
<organism evidence="5 6">
    <name type="scientific">Streptomyces bottropensis ATCC 25435</name>
    <dbReference type="NCBI Taxonomy" id="1054862"/>
    <lineage>
        <taxon>Bacteria</taxon>
        <taxon>Bacillati</taxon>
        <taxon>Actinomycetota</taxon>
        <taxon>Actinomycetes</taxon>
        <taxon>Kitasatosporales</taxon>
        <taxon>Streptomycetaceae</taxon>
        <taxon>Streptomyces</taxon>
    </lineage>
</organism>
<dbReference type="PANTHER" id="PTHR48106:SF18">
    <property type="entry name" value="QUINONE OXIDOREDUCTASE PIG3"/>
    <property type="match status" value="1"/>
</dbReference>
<evidence type="ECO:0000259" key="4">
    <source>
        <dbReference type="SMART" id="SM00829"/>
    </source>
</evidence>
<sequence>MQNGAGSPLTDHPGTCAWSPGSDFTFPGDEHNKELGMSQPTATGGAAPATMRAVVVTRPGSLDALQIKDVPVPVRKPGWVRIKVKAFGVNESEVTTRKGESDAVVTYPRVPGIEGVGVVDEADEDSGLRPGQQVATMMGGMGRSYDGAYAQYVTVPAGQVIPFETGLPWDVVGALPEMFQTAYGSLTRGLDLKAGQTLLIRGGTSTVGLSAATIAKDLGATVISTTRSPGRTEELRAAGVDHPLVDNGTLADQVRELVPDGVDAALELVGCSVLPDTLNTVRRHGTVCFTGALAGQWSIPDFTPFMIPFGVRLTSYGGQAADLPADVFAHQLQAIAAGRLNVPVAKVYHGLEQVRDAQADLESGTTPGKHVVVLDD</sequence>
<reference evidence="6" key="1">
    <citation type="journal article" date="2013" name="Genome Announc.">
        <title>Draft Genome Sequence of Streptomyces bottropensis ATCC 25435, a Bottromycin-Producing Actinomycete.</title>
        <authorList>
            <person name="Zhang H."/>
            <person name="Zhou W."/>
            <person name="Zhuang Y."/>
            <person name="Liang X."/>
            <person name="Liu T."/>
        </authorList>
    </citation>
    <scope>NUCLEOTIDE SEQUENCE [LARGE SCALE GENOMIC DNA]</scope>
    <source>
        <strain evidence="6">ATCC 25435</strain>
    </source>
</reference>
<name>M3F325_9ACTN</name>
<proteinExistence type="predicted"/>
<dbReference type="Proteomes" id="UP000030760">
    <property type="component" value="Unassembled WGS sequence"/>
</dbReference>
<dbReference type="SMART" id="SM00829">
    <property type="entry name" value="PKS_ER"/>
    <property type="match status" value="1"/>
</dbReference>
<dbReference type="EMBL" id="KB405067">
    <property type="protein sequence ID" value="EMF55943.1"/>
    <property type="molecule type" value="Genomic_DNA"/>
</dbReference>
<evidence type="ECO:0000256" key="1">
    <source>
        <dbReference type="ARBA" id="ARBA00022857"/>
    </source>
</evidence>
<dbReference type="Gene3D" id="3.90.180.10">
    <property type="entry name" value="Medium-chain alcohol dehydrogenases, catalytic domain"/>
    <property type="match status" value="1"/>
</dbReference>
<dbReference type="GO" id="GO:0070402">
    <property type="term" value="F:NADPH binding"/>
    <property type="evidence" value="ECO:0007669"/>
    <property type="project" value="TreeGrafter"/>
</dbReference>
<dbReference type="InterPro" id="IPR036291">
    <property type="entry name" value="NAD(P)-bd_dom_sf"/>
</dbReference>
<dbReference type="SUPFAM" id="SSF51735">
    <property type="entry name" value="NAD(P)-binding Rossmann-fold domains"/>
    <property type="match status" value="1"/>
</dbReference>
<feature type="region of interest" description="Disordered" evidence="3">
    <location>
        <begin position="1"/>
        <end position="46"/>
    </location>
</feature>
<dbReference type="InterPro" id="IPR020843">
    <property type="entry name" value="ER"/>
</dbReference>
<evidence type="ECO:0000256" key="2">
    <source>
        <dbReference type="ARBA" id="ARBA00023002"/>
    </source>
</evidence>
<dbReference type="Gene3D" id="3.40.50.720">
    <property type="entry name" value="NAD(P)-binding Rossmann-like Domain"/>
    <property type="match status" value="1"/>
</dbReference>
<feature type="domain" description="Enoyl reductase (ER)" evidence="4">
    <location>
        <begin position="60"/>
        <end position="372"/>
    </location>
</feature>
<accession>M3F325</accession>
<evidence type="ECO:0000256" key="3">
    <source>
        <dbReference type="SAM" id="MobiDB-lite"/>
    </source>
</evidence>
<keyword evidence="2" id="KW-0560">Oxidoreductase</keyword>
<dbReference type="InterPro" id="IPR013154">
    <property type="entry name" value="ADH-like_N"/>
</dbReference>
<protein>
    <submittedName>
        <fullName evidence="5">Zinc-containing alcohol dehydrogenase</fullName>
    </submittedName>
</protein>
<dbReference type="InterPro" id="IPR013149">
    <property type="entry name" value="ADH-like_C"/>
</dbReference>
<dbReference type="PANTHER" id="PTHR48106">
    <property type="entry name" value="QUINONE OXIDOREDUCTASE PIG3-RELATED"/>
    <property type="match status" value="1"/>
</dbReference>
<evidence type="ECO:0000313" key="6">
    <source>
        <dbReference type="Proteomes" id="UP000030760"/>
    </source>
</evidence>
<keyword evidence="1" id="KW-0521">NADP</keyword>
<gene>
    <name evidence="5" type="ORF">SBD_3256</name>
</gene>
<dbReference type="SUPFAM" id="SSF50129">
    <property type="entry name" value="GroES-like"/>
    <property type="match status" value="1"/>
</dbReference>
<evidence type="ECO:0000313" key="5">
    <source>
        <dbReference type="EMBL" id="EMF55943.1"/>
    </source>
</evidence>